<evidence type="ECO:0000256" key="2">
    <source>
        <dbReference type="ARBA" id="ARBA00009773"/>
    </source>
</evidence>
<protein>
    <submittedName>
        <fullName evidence="7">Sporulation integral membrane protein YtvI</fullName>
    </submittedName>
</protein>
<proteinExistence type="inferred from homology"/>
<evidence type="ECO:0000313" key="7">
    <source>
        <dbReference type="EMBL" id="MDO7906107.1"/>
    </source>
</evidence>
<feature type="transmembrane region" description="Helical" evidence="6">
    <location>
        <begin position="226"/>
        <end position="248"/>
    </location>
</feature>
<feature type="transmembrane region" description="Helical" evidence="6">
    <location>
        <begin position="12"/>
        <end position="30"/>
    </location>
</feature>
<evidence type="ECO:0000256" key="4">
    <source>
        <dbReference type="ARBA" id="ARBA00022989"/>
    </source>
</evidence>
<evidence type="ECO:0000256" key="1">
    <source>
        <dbReference type="ARBA" id="ARBA00004141"/>
    </source>
</evidence>
<comment type="caution">
    <text evidence="7">The sequence shown here is derived from an EMBL/GenBank/DDBJ whole genome shotgun (WGS) entry which is preliminary data.</text>
</comment>
<keyword evidence="5 6" id="KW-0472">Membrane</keyword>
<feature type="transmembrane region" description="Helical" evidence="6">
    <location>
        <begin position="254"/>
        <end position="281"/>
    </location>
</feature>
<evidence type="ECO:0000256" key="3">
    <source>
        <dbReference type="ARBA" id="ARBA00022692"/>
    </source>
</evidence>
<dbReference type="Pfam" id="PF01594">
    <property type="entry name" value="AI-2E_transport"/>
    <property type="match status" value="1"/>
</dbReference>
<keyword evidence="3 6" id="KW-0812">Transmembrane</keyword>
<evidence type="ECO:0000256" key="6">
    <source>
        <dbReference type="SAM" id="Phobius"/>
    </source>
</evidence>
<comment type="similarity">
    <text evidence="2">Belongs to the autoinducer-2 exporter (AI-2E) (TC 2.A.86) family.</text>
</comment>
<dbReference type="NCBIfam" id="TIGR02872">
    <property type="entry name" value="spore_ytvI"/>
    <property type="match status" value="1"/>
</dbReference>
<feature type="transmembrane region" description="Helical" evidence="6">
    <location>
        <begin position="164"/>
        <end position="189"/>
    </location>
</feature>
<dbReference type="InterPro" id="IPR002549">
    <property type="entry name" value="AI-2E-like"/>
</dbReference>
<feature type="transmembrane region" description="Helical" evidence="6">
    <location>
        <begin position="62"/>
        <end position="84"/>
    </location>
</feature>
<feature type="transmembrane region" description="Helical" evidence="6">
    <location>
        <begin position="288"/>
        <end position="308"/>
    </location>
</feature>
<evidence type="ECO:0000313" key="8">
    <source>
        <dbReference type="Proteomes" id="UP001240171"/>
    </source>
</evidence>
<sequence>MDRLIIKRILRALWVVVATVAIILAMYWLFPLIYPFLIAWLIAYAMNPLVRLLQRRARMPRWLAVTLSLLIYIGGLLLVLSAAVTRIVKEIINLSQSFDVYVQNFRDLFVSMTQSESIQNIISQINNFIKENPDYQKTINNNIDKTTQTVSSAVTDIVTGFFNWLLNLLSSLPNMGAVLIVVILATFFISKKWTLLGQSSANWVPAVVRKPVSTIWRDLQKALFGYLRAQLILISITAVVVIIGLLVLRVPSAFTIGLMIGLVDLLPYLGVGLVMIPWLIYAFMSHDIPLGIGLSVLYGIILIARQIIEPKVLASSVGLDPLATLIAMFIGLKLFGVLGLIIGPVSLVILDAFNRANVFRDLRTYVLSGRR</sequence>
<reference evidence="7 8" key="1">
    <citation type="submission" date="2023-07" db="EMBL/GenBank/DDBJ databases">
        <title>Paenibacillus sp. JX-17 nov. isolated from soil.</title>
        <authorList>
            <person name="Wan Y."/>
            <person name="Liu B."/>
        </authorList>
    </citation>
    <scope>NUCLEOTIDE SEQUENCE [LARGE SCALE GENOMIC DNA]</scope>
    <source>
        <strain evidence="7 8">JX-17</strain>
    </source>
</reference>
<gene>
    <name evidence="7" type="primary">ytvI</name>
    <name evidence="7" type="ORF">Q5741_06700</name>
</gene>
<comment type="subcellular location">
    <subcellularLocation>
        <location evidence="1">Membrane</location>
        <topology evidence="1">Multi-pass membrane protein</topology>
    </subcellularLocation>
</comment>
<dbReference type="PANTHER" id="PTHR21716:SF68">
    <property type="entry name" value="TRANSPORT PROTEIN YTVI-RELATED"/>
    <property type="match status" value="1"/>
</dbReference>
<keyword evidence="4 6" id="KW-1133">Transmembrane helix</keyword>
<feature type="transmembrane region" description="Helical" evidence="6">
    <location>
        <begin position="328"/>
        <end position="353"/>
    </location>
</feature>
<dbReference type="RefSeq" id="WP_305023281.1">
    <property type="nucleotide sequence ID" value="NZ_JAUQTB010000002.1"/>
</dbReference>
<name>A0ABT9CA22_9BACL</name>
<dbReference type="EMBL" id="JAUQTB010000002">
    <property type="protein sequence ID" value="MDO7906107.1"/>
    <property type="molecule type" value="Genomic_DNA"/>
</dbReference>
<dbReference type="PANTHER" id="PTHR21716">
    <property type="entry name" value="TRANSMEMBRANE PROTEIN"/>
    <property type="match status" value="1"/>
</dbReference>
<organism evidence="7 8">
    <name type="scientific">Paenibacillus lacisoli</name>
    <dbReference type="NCBI Taxonomy" id="3064525"/>
    <lineage>
        <taxon>Bacteria</taxon>
        <taxon>Bacillati</taxon>
        <taxon>Bacillota</taxon>
        <taxon>Bacilli</taxon>
        <taxon>Bacillales</taxon>
        <taxon>Paenibacillaceae</taxon>
        <taxon>Paenibacillus</taxon>
    </lineage>
</organism>
<keyword evidence="8" id="KW-1185">Reference proteome</keyword>
<dbReference type="Proteomes" id="UP001240171">
    <property type="component" value="Unassembled WGS sequence"/>
</dbReference>
<evidence type="ECO:0000256" key="5">
    <source>
        <dbReference type="ARBA" id="ARBA00023136"/>
    </source>
</evidence>
<accession>A0ABT9CA22</accession>
<feature type="transmembrane region" description="Helical" evidence="6">
    <location>
        <begin position="36"/>
        <end position="53"/>
    </location>
</feature>
<dbReference type="InterPro" id="IPR014227">
    <property type="entry name" value="YtvI-like"/>
</dbReference>